<protein>
    <submittedName>
        <fullName evidence="1">Uncharacterized protein</fullName>
    </submittedName>
</protein>
<sequence length="36" mass="4267">ELNEGVWIAKETKPEVYQYVIEPAEGNEAYIGRWKR</sequence>
<accession>X1Q4M0</accession>
<feature type="non-terminal residue" evidence="1">
    <location>
        <position position="36"/>
    </location>
</feature>
<gene>
    <name evidence="1" type="ORF">S06H3_67042</name>
</gene>
<dbReference type="EMBL" id="BARV01046117">
    <property type="protein sequence ID" value="GAI63183.1"/>
    <property type="molecule type" value="Genomic_DNA"/>
</dbReference>
<proteinExistence type="predicted"/>
<feature type="non-terminal residue" evidence="1">
    <location>
        <position position="1"/>
    </location>
</feature>
<dbReference type="AlphaFoldDB" id="X1Q4M0"/>
<reference evidence="1" key="1">
    <citation type="journal article" date="2014" name="Front. Microbiol.">
        <title>High frequency of phylogenetically diverse reductive dehalogenase-homologous genes in deep subseafloor sedimentary metagenomes.</title>
        <authorList>
            <person name="Kawai M."/>
            <person name="Futagami T."/>
            <person name="Toyoda A."/>
            <person name="Takaki Y."/>
            <person name="Nishi S."/>
            <person name="Hori S."/>
            <person name="Arai W."/>
            <person name="Tsubouchi T."/>
            <person name="Morono Y."/>
            <person name="Uchiyama I."/>
            <person name="Ito T."/>
            <person name="Fujiyama A."/>
            <person name="Inagaki F."/>
            <person name="Takami H."/>
        </authorList>
    </citation>
    <scope>NUCLEOTIDE SEQUENCE</scope>
    <source>
        <strain evidence="1">Expedition CK06-06</strain>
    </source>
</reference>
<organism evidence="1">
    <name type="scientific">marine sediment metagenome</name>
    <dbReference type="NCBI Taxonomy" id="412755"/>
    <lineage>
        <taxon>unclassified sequences</taxon>
        <taxon>metagenomes</taxon>
        <taxon>ecological metagenomes</taxon>
    </lineage>
</organism>
<name>X1Q4M0_9ZZZZ</name>
<comment type="caution">
    <text evidence="1">The sequence shown here is derived from an EMBL/GenBank/DDBJ whole genome shotgun (WGS) entry which is preliminary data.</text>
</comment>
<evidence type="ECO:0000313" key="1">
    <source>
        <dbReference type="EMBL" id="GAI63183.1"/>
    </source>
</evidence>